<dbReference type="Proteomes" id="UP000076925">
    <property type="component" value="Unassembled WGS sequence"/>
</dbReference>
<accession>A0A139WXJ4</accession>
<dbReference type="EMBL" id="ANNX02000047">
    <property type="protein sequence ID" value="KYC37158.1"/>
    <property type="molecule type" value="Genomic_DNA"/>
</dbReference>
<organism evidence="1 2">
    <name type="scientific">Scytonema hofmannii PCC 7110</name>
    <dbReference type="NCBI Taxonomy" id="128403"/>
    <lineage>
        <taxon>Bacteria</taxon>
        <taxon>Bacillati</taxon>
        <taxon>Cyanobacteriota</taxon>
        <taxon>Cyanophyceae</taxon>
        <taxon>Nostocales</taxon>
        <taxon>Scytonemataceae</taxon>
        <taxon>Scytonema</taxon>
    </lineage>
</organism>
<comment type="caution">
    <text evidence="1">The sequence shown here is derived from an EMBL/GenBank/DDBJ whole genome shotgun (WGS) entry which is preliminary data.</text>
</comment>
<dbReference type="AlphaFoldDB" id="A0A139WXJ4"/>
<dbReference type="OrthoDB" id="572713at2"/>
<sequence>MIPDFDENGNLPPGVYFCDWSEFKENFGYTPARARMIRGMEAAMTDLKDAGCRNFFINGSFVTSEPNPNDFDACWEPDAVDMDYLRQNHPTLLNFTNKRAAQKAKYKGELFRTDQIVNDEGTTSLDFFLLDRQNNRKGIIAIDLLRWEP</sequence>
<dbReference type="RefSeq" id="WP_017744973.1">
    <property type="nucleotide sequence ID" value="NZ_KQ976354.1"/>
</dbReference>
<dbReference type="STRING" id="128403.WA1_46875"/>
<evidence type="ECO:0000313" key="1">
    <source>
        <dbReference type="EMBL" id="KYC37158.1"/>
    </source>
</evidence>
<protein>
    <submittedName>
        <fullName evidence="1">Uncharacterized protein</fullName>
    </submittedName>
</protein>
<evidence type="ECO:0000313" key="2">
    <source>
        <dbReference type="Proteomes" id="UP000076925"/>
    </source>
</evidence>
<name>A0A139WXJ4_9CYAN</name>
<keyword evidence="2" id="KW-1185">Reference proteome</keyword>
<proteinExistence type="predicted"/>
<reference evidence="1 2" key="1">
    <citation type="journal article" date="2013" name="Genome Biol. Evol.">
        <title>Genomes of Stigonematalean cyanobacteria (subsection V) and the evolution of oxygenic photosynthesis from prokaryotes to plastids.</title>
        <authorList>
            <person name="Dagan T."/>
            <person name="Roettger M."/>
            <person name="Stucken K."/>
            <person name="Landan G."/>
            <person name="Koch R."/>
            <person name="Major P."/>
            <person name="Gould S.B."/>
            <person name="Goremykin V.V."/>
            <person name="Rippka R."/>
            <person name="Tandeau de Marsac N."/>
            <person name="Gugger M."/>
            <person name="Lockhart P.J."/>
            <person name="Allen J.F."/>
            <person name="Brune I."/>
            <person name="Maus I."/>
            <person name="Puhler A."/>
            <person name="Martin W.F."/>
        </authorList>
    </citation>
    <scope>NUCLEOTIDE SEQUENCE [LARGE SCALE GENOMIC DNA]</scope>
    <source>
        <strain evidence="1 2">PCC 7110</strain>
    </source>
</reference>
<dbReference type="InterPro" id="IPR053860">
    <property type="entry name" value="DUF6932"/>
</dbReference>
<gene>
    <name evidence="1" type="ORF">WA1_46875</name>
</gene>
<dbReference type="Pfam" id="PF22014">
    <property type="entry name" value="DUF6932"/>
    <property type="match status" value="1"/>
</dbReference>